<dbReference type="Proteomes" id="UP001064933">
    <property type="component" value="Chromosome"/>
</dbReference>
<organism evidence="1 2">
    <name type="scientific">Roseateles amylovorans</name>
    <dbReference type="NCBI Taxonomy" id="2978473"/>
    <lineage>
        <taxon>Bacteria</taxon>
        <taxon>Pseudomonadati</taxon>
        <taxon>Pseudomonadota</taxon>
        <taxon>Betaproteobacteria</taxon>
        <taxon>Burkholderiales</taxon>
        <taxon>Sphaerotilaceae</taxon>
        <taxon>Roseateles</taxon>
    </lineage>
</organism>
<reference evidence="1" key="1">
    <citation type="submission" date="2022-10" db="EMBL/GenBank/DDBJ databases">
        <title>Characterization and whole genome sequencing of a new Roseateles species, isolated from fresh water.</title>
        <authorList>
            <person name="Guliayeva D.Y."/>
            <person name="Akhremchuk A.E."/>
            <person name="Sikolenko M.A."/>
            <person name="Valentovich L.N."/>
            <person name="Sidarenka A.V."/>
        </authorList>
    </citation>
    <scope>NUCLEOTIDE SEQUENCE</scope>
    <source>
        <strain evidence="1">BIM B-1768</strain>
    </source>
</reference>
<dbReference type="RefSeq" id="WP_261758612.1">
    <property type="nucleotide sequence ID" value="NZ_CP104562.2"/>
</dbReference>
<dbReference type="EMBL" id="CP104562">
    <property type="protein sequence ID" value="UXH78781.1"/>
    <property type="molecule type" value="Genomic_DNA"/>
</dbReference>
<dbReference type="InterPro" id="IPR025737">
    <property type="entry name" value="FApF"/>
</dbReference>
<proteinExistence type="predicted"/>
<name>A0ABY6B037_9BURK</name>
<gene>
    <name evidence="1" type="ORF">N4261_02245</name>
</gene>
<evidence type="ECO:0000313" key="2">
    <source>
        <dbReference type="Proteomes" id="UP001064933"/>
    </source>
</evidence>
<protein>
    <submittedName>
        <fullName evidence="1">Transporter</fullName>
    </submittedName>
</protein>
<sequence length="298" mass="32281">MSSIHRAIATRLNRAPSQPANRCRSHWQRPASPWPVAMAGGMALGLILGCAQPAMAADDGIATDRPDFVESSDTVGKGRFQIETSVAFERDKRGGSKSRVQSTPTLLRWGFADDLELRLETDGALRARSTTDGTTIRDNGFADSALGIKWHVADGDEARNLPGMAWLFHVDTPSGSRAFKGHGLRPSVRLTAEWDLPHDYSVGVMGGLYQERNESDKRYVGGILAATAGMPLAERWRGFVEVAGQQLTSARNGGNVVTFDTGLTWQLAPSLQLDTAVSRGISKAAPDWAWTVGFSVRF</sequence>
<accession>A0ABY6B037</accession>
<evidence type="ECO:0000313" key="1">
    <source>
        <dbReference type="EMBL" id="UXH78781.1"/>
    </source>
</evidence>
<dbReference type="Pfam" id="PF13557">
    <property type="entry name" value="Phenol_MetA_deg"/>
    <property type="match status" value="1"/>
</dbReference>
<keyword evidence="2" id="KW-1185">Reference proteome</keyword>